<keyword evidence="6" id="KW-0406">Ion transport</keyword>
<feature type="transmembrane region" description="Helical" evidence="11">
    <location>
        <begin position="291"/>
        <end position="309"/>
    </location>
</feature>
<reference evidence="12" key="1">
    <citation type="submission" date="2023-05" db="EMBL/GenBank/DDBJ databases">
        <title>High-quality long-read genome of Scophthalmus maximus.</title>
        <authorList>
            <person name="Lien S."/>
            <person name="Martinez P."/>
        </authorList>
    </citation>
    <scope>NUCLEOTIDE SEQUENCE [LARGE SCALE GENOMIC DNA]</scope>
</reference>
<evidence type="ECO:0000313" key="12">
    <source>
        <dbReference type="Ensembl" id="ENSSMAP00000070706.1"/>
    </source>
</evidence>
<evidence type="ECO:0000256" key="8">
    <source>
        <dbReference type="ARBA" id="ARBA00023136"/>
    </source>
</evidence>
<evidence type="ECO:0000256" key="4">
    <source>
        <dbReference type="ARBA" id="ARBA00022737"/>
    </source>
</evidence>
<dbReference type="InterPro" id="IPR046342">
    <property type="entry name" value="CBS_dom_sf"/>
</dbReference>
<dbReference type="Pfam" id="PF00654">
    <property type="entry name" value="Voltage_CLC"/>
    <property type="match status" value="1"/>
</dbReference>
<dbReference type="GO" id="GO:0005247">
    <property type="term" value="F:voltage-gated chloride channel activity"/>
    <property type="evidence" value="ECO:0007669"/>
    <property type="project" value="TreeGrafter"/>
</dbReference>
<dbReference type="GO" id="GO:0005886">
    <property type="term" value="C:plasma membrane"/>
    <property type="evidence" value="ECO:0007669"/>
    <property type="project" value="TreeGrafter"/>
</dbReference>
<evidence type="ECO:0000256" key="5">
    <source>
        <dbReference type="ARBA" id="ARBA00022989"/>
    </source>
</evidence>
<dbReference type="Proteomes" id="UP000694558">
    <property type="component" value="Chromosome 11"/>
</dbReference>
<proteinExistence type="predicted"/>
<dbReference type="Gene3D" id="3.10.580.10">
    <property type="entry name" value="CBS-domain"/>
    <property type="match status" value="1"/>
</dbReference>
<keyword evidence="7" id="KW-0129">CBS domain</keyword>
<evidence type="ECO:0000256" key="1">
    <source>
        <dbReference type="ARBA" id="ARBA00004141"/>
    </source>
</evidence>
<keyword evidence="9" id="KW-0869">Chloride channel</keyword>
<comment type="subcellular location">
    <subcellularLocation>
        <location evidence="1">Membrane</location>
        <topology evidence="1">Multi-pass membrane protein</topology>
    </subcellularLocation>
</comment>
<dbReference type="AlphaFoldDB" id="A0A8D3EFZ7"/>
<dbReference type="InterPro" id="IPR014743">
    <property type="entry name" value="Cl-channel_core"/>
</dbReference>
<evidence type="ECO:0000256" key="9">
    <source>
        <dbReference type="ARBA" id="ARBA00023173"/>
    </source>
</evidence>
<feature type="transmembrane region" description="Helical" evidence="11">
    <location>
        <begin position="116"/>
        <end position="139"/>
    </location>
</feature>
<gene>
    <name evidence="12" type="primary">clcnk</name>
</gene>
<accession>A0A8D3EFZ7</accession>
<keyword evidence="9" id="KW-0407">Ion channel</keyword>
<feature type="transmembrane region" description="Helical" evidence="11">
    <location>
        <begin position="22"/>
        <end position="41"/>
    </location>
</feature>
<keyword evidence="10" id="KW-0868">Chloride</keyword>
<keyword evidence="4" id="KW-0677">Repeat</keyword>
<evidence type="ECO:0000256" key="3">
    <source>
        <dbReference type="ARBA" id="ARBA00022692"/>
    </source>
</evidence>
<evidence type="ECO:0000313" key="13">
    <source>
        <dbReference type="Proteomes" id="UP000694558"/>
    </source>
</evidence>
<feature type="transmembrane region" description="Helical" evidence="11">
    <location>
        <begin position="357"/>
        <end position="378"/>
    </location>
</feature>
<name>A0A8D3EFZ7_SCOMX</name>
<dbReference type="GeneTree" id="ENSGT00940000164106"/>
<feature type="transmembrane region" description="Helical" evidence="11">
    <location>
        <begin position="200"/>
        <end position="221"/>
    </location>
</feature>
<feature type="transmembrane region" description="Helical" evidence="11">
    <location>
        <begin position="242"/>
        <end position="271"/>
    </location>
</feature>
<keyword evidence="3 11" id="KW-0812">Transmembrane</keyword>
<dbReference type="PRINTS" id="PR00762">
    <property type="entry name" value="CLCHANNEL"/>
</dbReference>
<dbReference type="PANTHER" id="PTHR45720:SF3">
    <property type="entry name" value="CHLORIDE CHANNEL PROTEIN CLC-KB"/>
    <property type="match status" value="1"/>
</dbReference>
<evidence type="ECO:0000256" key="2">
    <source>
        <dbReference type="ARBA" id="ARBA00022448"/>
    </source>
</evidence>
<evidence type="ECO:0000256" key="11">
    <source>
        <dbReference type="SAM" id="Phobius"/>
    </source>
</evidence>
<reference evidence="12" key="2">
    <citation type="submission" date="2025-08" db="UniProtKB">
        <authorList>
            <consortium name="Ensembl"/>
        </authorList>
    </citation>
    <scope>IDENTIFICATION</scope>
</reference>
<evidence type="ECO:0000256" key="7">
    <source>
        <dbReference type="ARBA" id="ARBA00023122"/>
    </source>
</evidence>
<dbReference type="GO" id="GO:0034707">
    <property type="term" value="C:chloride channel complex"/>
    <property type="evidence" value="ECO:0007669"/>
    <property type="project" value="UniProtKB-KW"/>
</dbReference>
<feature type="transmembrane region" description="Helical" evidence="11">
    <location>
        <begin position="165"/>
        <end position="188"/>
    </location>
</feature>
<keyword evidence="5 11" id="KW-1133">Transmembrane helix</keyword>
<dbReference type="InterPro" id="IPR001807">
    <property type="entry name" value="ClC"/>
</dbReference>
<sequence>WPTTRWLLTLRCCLGAMCGMEWYSYAALGIVMAFLSFLMDLSVTKLLSAHQWLYMKLEGNSLLQFVCWTLYPACLCAVASSFSHNICPFSTGSGIPEVRTMLSGIEMPHYLSLTNMFAKFLGLICTLAAGSTVFLGKVVRDVSVCHTKHIAILLHCVCDKAAGEMLVVAAAVGVASCFGAPVSGVLFSVEVMSSHFALTHYVPCFFAAACGALTFRLFTVWSGDEETLQALFKTNFPTALPFYPLEILLFAFLGLLCGAASCCYLSCHRWILQFTKTNPVFIKMLATEKGLYSGMVAFLLASVTFPNFAGQYMASKVRISCPYFLFWVETECNTSEFPGGLQKRQVKEADEQFRQETFIFMWMLVLACTLPVPAGYFMPVFVYGAALGRLHAEGVAYVFSSGVTSGQQWASINPGGYALAGAAALSGAVTHTLSPALLAIELTGQFSHAGPVLLATLLANALARSGHRPSFYDALSVSKRLPHLPSLKRACPQLPSVAVGQFLGVKPIQLQKAAGPAEIEHAVKTSSQTQIPVVDSHGQIQNPMSSVSLQAHGVLSLVGDQTLYVTERGRLVGLLTWSEMKKILEDLAREI</sequence>
<dbReference type="SUPFAM" id="SSF81340">
    <property type="entry name" value="Clc chloride channel"/>
    <property type="match status" value="1"/>
</dbReference>
<keyword evidence="2" id="KW-0813">Transport</keyword>
<dbReference type="Ensembl" id="ENSSMAT00000065973.1">
    <property type="protein sequence ID" value="ENSSMAP00000070706.1"/>
    <property type="gene ID" value="ENSSMAG00000008864.2"/>
</dbReference>
<dbReference type="InterPro" id="IPR050970">
    <property type="entry name" value="Cl_channel_volt-gated"/>
</dbReference>
<protein>
    <submittedName>
        <fullName evidence="12">Chloride channel K</fullName>
    </submittedName>
</protein>
<evidence type="ECO:0000256" key="6">
    <source>
        <dbReference type="ARBA" id="ARBA00023065"/>
    </source>
</evidence>
<dbReference type="PANTHER" id="PTHR45720">
    <property type="entry name" value="CHLORIDE CHANNEL PROTEIN 2"/>
    <property type="match status" value="1"/>
</dbReference>
<keyword evidence="8 11" id="KW-0472">Membrane</keyword>
<organism evidence="12 13">
    <name type="scientific">Scophthalmus maximus</name>
    <name type="common">Turbot</name>
    <name type="synonym">Psetta maxima</name>
    <dbReference type="NCBI Taxonomy" id="52904"/>
    <lineage>
        <taxon>Eukaryota</taxon>
        <taxon>Metazoa</taxon>
        <taxon>Chordata</taxon>
        <taxon>Craniata</taxon>
        <taxon>Vertebrata</taxon>
        <taxon>Euteleostomi</taxon>
        <taxon>Actinopterygii</taxon>
        <taxon>Neopterygii</taxon>
        <taxon>Teleostei</taxon>
        <taxon>Neoteleostei</taxon>
        <taxon>Acanthomorphata</taxon>
        <taxon>Carangaria</taxon>
        <taxon>Pleuronectiformes</taxon>
        <taxon>Pleuronectoidei</taxon>
        <taxon>Scophthalmidae</taxon>
        <taxon>Scophthalmus</taxon>
    </lineage>
</organism>
<dbReference type="Gene3D" id="1.10.3080.10">
    <property type="entry name" value="Clc chloride channel"/>
    <property type="match status" value="1"/>
</dbReference>
<evidence type="ECO:0000256" key="10">
    <source>
        <dbReference type="ARBA" id="ARBA00023214"/>
    </source>
</evidence>